<dbReference type="InterPro" id="IPR037522">
    <property type="entry name" value="HD_GYP_dom"/>
</dbReference>
<dbReference type="CDD" id="cd00077">
    <property type="entry name" value="HDc"/>
    <property type="match status" value="2"/>
</dbReference>
<keyword evidence="1" id="KW-1133">Transmembrane helix</keyword>
<dbReference type="PANTHER" id="PTHR43155">
    <property type="entry name" value="CYCLIC DI-GMP PHOSPHODIESTERASE PA4108-RELATED"/>
    <property type="match status" value="1"/>
</dbReference>
<dbReference type="SUPFAM" id="SSF109604">
    <property type="entry name" value="HD-domain/PDEase-like"/>
    <property type="match status" value="2"/>
</dbReference>
<keyword evidence="5" id="KW-1185">Reference proteome</keyword>
<dbReference type="InterPro" id="IPR003607">
    <property type="entry name" value="HD/PDEase_dom"/>
</dbReference>
<name>A0ABR7A522_9BURK</name>
<dbReference type="Pfam" id="PF13487">
    <property type="entry name" value="HD_5"/>
    <property type="match status" value="1"/>
</dbReference>
<dbReference type="PANTHER" id="PTHR43155:SF2">
    <property type="entry name" value="CYCLIC DI-GMP PHOSPHODIESTERASE PA4108"/>
    <property type="match status" value="1"/>
</dbReference>
<feature type="transmembrane region" description="Helical" evidence="1">
    <location>
        <begin position="12"/>
        <end position="33"/>
    </location>
</feature>
<dbReference type="Proteomes" id="UP000654304">
    <property type="component" value="Unassembled WGS sequence"/>
</dbReference>
<dbReference type="Gene3D" id="6.10.340.10">
    <property type="match status" value="1"/>
</dbReference>
<feature type="domain" description="HAMP" evidence="2">
    <location>
        <begin position="372"/>
        <end position="425"/>
    </location>
</feature>
<evidence type="ECO:0000313" key="4">
    <source>
        <dbReference type="EMBL" id="MBC3932013.1"/>
    </source>
</evidence>
<protein>
    <submittedName>
        <fullName evidence="4">HAMP domain-containing protein</fullName>
    </submittedName>
</protein>
<evidence type="ECO:0000259" key="3">
    <source>
        <dbReference type="PROSITE" id="PS51832"/>
    </source>
</evidence>
<evidence type="ECO:0000313" key="5">
    <source>
        <dbReference type="Proteomes" id="UP000654304"/>
    </source>
</evidence>
<dbReference type="EMBL" id="JACOGD010000004">
    <property type="protein sequence ID" value="MBC3932013.1"/>
    <property type="molecule type" value="Genomic_DNA"/>
</dbReference>
<dbReference type="InterPro" id="IPR003660">
    <property type="entry name" value="HAMP_dom"/>
</dbReference>
<sequence length="972" mass="109874">MPKSRQISFQIYLSYTLLGLLICFSAVFGVIYFQRMEQIILLQAAGNYDLIGQFTAAKLEAVYNDAKEQAELLAQAMPVAGNTLEQRLQHLPYMIKALENIKTSNSVQIGYANGEFFRLQKIRSAQDRQIYKLPDDAVWLVQNTILQNGERPVQVLSFNAQLEKLNLHITTSNDYDPRQRPWYQQAQLQPEHAVVTGPYYFHFGQSIGITYSQKIRNTDAVVEMAIKLTDILAILEQQQVTPGSRLALIDQKHQVLAMKIASRGSFIPQIITEPDGSKRLPKLEDQDTPVLHALLASTPQEKGHSQLIRALDQDWSGFQRQIEVPGGVPLTLLIVSPHSELLAQVLELKQHSLWIFLSFLLIAIAVTLLMSRRFSRPLQQLASEANRIARFDFEAPPKISSHIKEIAELSHAMAGMRATINSFLSIAANLSSETNFDNLLARVLSELSAVCHADAGILYLFDSEQKSFHSTLRYLHQNIETCPKQVIAFTEQHLLTSTGDAESSMTILSREALQQAFPAIFPAGLSTAEQLYVLTIPLHDKKRQLVGAIVLVLEGETIDSGRQAMAVAISGTAAIAIENQRLVREQKKLLEAFIQLLAMAIDAKSPYTGGHCQRVPDLTKQLAKAACDEKAGIFASFQMTEAEWEELHIAAWLHDCGKVTTPEYVFDKATKLETLYDRIHEIRMRFEVLKRDAEIDYWQRLHAGGEPHRLAAERDQLLATLDEEFSLIADCNLGAEFLSAEKIARIHAIGQRSWMRTLSDRIGISHSDLQRKLACAEPSLPVQEYLLDDKPEHLIEREAHDQIAANNPHQFKVEVPEYLYNRGELYNLCVARGTLSAEERYKINEHMIQTIRLLEQLPLPRHLRQVPHLAGSHHEKLNGTGYPRRLSAEQMGVKERIMAIADVFEALTASDRPYKTGKTLSESLNIMRFMVKDRHLDGDLFALFLRSGVYLDYARRYLKPEQIDTIQIADYL</sequence>
<evidence type="ECO:0000259" key="2">
    <source>
        <dbReference type="PROSITE" id="PS50885"/>
    </source>
</evidence>
<organism evidence="4 5">
    <name type="scientific">Undibacterium curvum</name>
    <dbReference type="NCBI Taxonomy" id="2762294"/>
    <lineage>
        <taxon>Bacteria</taxon>
        <taxon>Pseudomonadati</taxon>
        <taxon>Pseudomonadota</taxon>
        <taxon>Betaproteobacteria</taxon>
        <taxon>Burkholderiales</taxon>
        <taxon>Oxalobacteraceae</taxon>
        <taxon>Undibacterium</taxon>
    </lineage>
</organism>
<dbReference type="PROSITE" id="PS50885">
    <property type="entry name" value="HAMP"/>
    <property type="match status" value="1"/>
</dbReference>
<dbReference type="Gene3D" id="1.10.3210.10">
    <property type="entry name" value="Hypothetical protein af1432"/>
    <property type="match status" value="2"/>
</dbReference>
<dbReference type="CDD" id="cd06225">
    <property type="entry name" value="HAMP"/>
    <property type="match status" value="1"/>
</dbReference>
<dbReference type="InterPro" id="IPR029151">
    <property type="entry name" value="Sensor-like_sf"/>
</dbReference>
<dbReference type="InterPro" id="IPR029016">
    <property type="entry name" value="GAF-like_dom_sf"/>
</dbReference>
<evidence type="ECO:0000256" key="1">
    <source>
        <dbReference type="SAM" id="Phobius"/>
    </source>
</evidence>
<dbReference type="RefSeq" id="WP_186903694.1">
    <property type="nucleotide sequence ID" value="NZ_JACOGD010000004.1"/>
</dbReference>
<comment type="caution">
    <text evidence="4">The sequence shown here is derived from an EMBL/GenBank/DDBJ whole genome shotgun (WGS) entry which is preliminary data.</text>
</comment>
<dbReference type="SMART" id="SM00304">
    <property type="entry name" value="HAMP"/>
    <property type="match status" value="1"/>
</dbReference>
<feature type="transmembrane region" description="Helical" evidence="1">
    <location>
        <begin position="353"/>
        <end position="371"/>
    </location>
</feature>
<keyword evidence="1" id="KW-0812">Transmembrane</keyword>
<dbReference type="SUPFAM" id="SSF55781">
    <property type="entry name" value="GAF domain-like"/>
    <property type="match status" value="1"/>
</dbReference>
<reference evidence="4 5" key="1">
    <citation type="submission" date="2020-08" db="EMBL/GenBank/DDBJ databases">
        <title>Novel species isolated from subtropical streams in China.</title>
        <authorList>
            <person name="Lu H."/>
        </authorList>
    </citation>
    <scope>NUCLEOTIDE SEQUENCE [LARGE SCALE GENOMIC DNA]</scope>
    <source>
        <strain evidence="4 5">CY22W</strain>
    </source>
</reference>
<accession>A0ABR7A522</accession>
<dbReference type="Gene3D" id="3.30.450.20">
    <property type="entry name" value="PAS domain"/>
    <property type="match status" value="2"/>
</dbReference>
<gene>
    <name evidence="4" type="ORF">H8K43_10045</name>
</gene>
<dbReference type="Pfam" id="PF00672">
    <property type="entry name" value="HAMP"/>
    <property type="match status" value="1"/>
</dbReference>
<proteinExistence type="predicted"/>
<dbReference type="PROSITE" id="PS51832">
    <property type="entry name" value="HD_GYP"/>
    <property type="match status" value="1"/>
</dbReference>
<dbReference type="SUPFAM" id="SSF103190">
    <property type="entry name" value="Sensory domain-like"/>
    <property type="match status" value="1"/>
</dbReference>
<keyword evidence="1" id="KW-0472">Membrane</keyword>
<dbReference type="SMART" id="SM00471">
    <property type="entry name" value="HDc"/>
    <property type="match status" value="1"/>
</dbReference>
<dbReference type="Gene3D" id="3.30.450.40">
    <property type="match status" value="1"/>
</dbReference>
<feature type="domain" description="HD-GYP" evidence="3">
    <location>
        <begin position="738"/>
        <end position="959"/>
    </location>
</feature>